<evidence type="ECO:0000256" key="1">
    <source>
        <dbReference type="ARBA" id="ARBA00008891"/>
    </source>
</evidence>
<feature type="chain" id="PRO_5016017097" evidence="5">
    <location>
        <begin position="24"/>
        <end position="1104"/>
    </location>
</feature>
<evidence type="ECO:0000256" key="3">
    <source>
        <dbReference type="ARBA" id="ARBA00022801"/>
    </source>
</evidence>
<dbReference type="AlphaFoldDB" id="A0A2W7NU71"/>
<feature type="domain" description="SbsA Ig-like" evidence="7">
    <location>
        <begin position="552"/>
        <end position="648"/>
    </location>
</feature>
<evidence type="ECO:0000259" key="7">
    <source>
        <dbReference type="Pfam" id="PF13205"/>
    </source>
</evidence>
<gene>
    <name evidence="9" type="ORF">LX69_00610</name>
</gene>
<evidence type="ECO:0000256" key="2">
    <source>
        <dbReference type="ARBA" id="ARBA00022729"/>
    </source>
</evidence>
<sequence>MRRTFYKLLGITLGALMCLHANSQEVNRSVTISWPFSSGTAGQTAVFADGDAEFFSSDYVTIGSKIFYKDSKFFSKDVTFTRFEPRMKLLSSAEDGVIAFHVKQKNGLTFTPSFISFDCMRFGTGGGRFDVKWRSSDGTVTVLQTGIIPGRDNNFDENVDEIVTHSEITITEPVSASQGEGVLELYLYSLDPGKQVGVANVEIVGQLVGTIVEVPVYSLGVVSSPVAGGIVTSSPVGSSFDQGTELTVSAANNFGYQFSHWADADGVKVSADNPYSFAMNGDVSLAAVFTPVNTFSLSLGVTGGAASYMVTPSPAGTMVDGISKYEEGTSVKLTAASNSILSFSNWSTGETSNELTLTMNNDVDLTAVYSVVDYLVGWDFYKSGNGGRVADFVSTVDNESSALVLRNVDGTVRTWLDKSIVSASGYEGKGAAVNWQNLDDKYYYQISFVATGYTDIRVSAEMLFNYNAYSVQKCEYSLDGDNFVTLGTYEMSTAKVWYPQTFSLPADVNHASKVYLRWIPDYTSSKVGTVSANDGTALAAIFVTGTATVYNDGIAPELQSNVPATGQDNASASGKIVLNFDEKVKIADGVSVSLDGKVLTHSVVGKTITFSYSGLSYDTQYSFTLPANTVSDLAGNTLTEAITISFKTMTRPVVTKKKFDFVVGVDGDFKSALAAATAASSSGKRFYIFFPNGQYDIGANTGDANQMTTISLPNVSYVGENSEQVVLYNKAIQESINSTATIYFTDAASNVYMQDLSLLNKGDFRSGSFTGRFVALWDKGDRNIYKNVKLLSNQDTYVSGTKRNYFETSDIHGTVDFICGGGDVFFNDCLIYLENRSGNCVTANASSSNWGYVFSNCIIDGFDINNGSYRLGRPWNGSPQTVFLNTTMKQLPTAEGWGDPMNVVPSVYAEYNSTTASGGVVDLSSRRTSYTKDATTVTLNPVLSESQANSYTLENVLGGSDNWMPTYATEQVPAPSITISGATINWDNSDYVLCWAVSKDGVFQEFVTTNSYAVPQGTSDGVKYTVRAANEMGGLSPLSNEVTYSAGSGNAVVVEQATSQVIDVQYYSLDGVQLSANQRRRGVVMVRTIYADGRVVVAKILNRD</sequence>
<dbReference type="GO" id="GO:0030599">
    <property type="term" value="F:pectinesterase activity"/>
    <property type="evidence" value="ECO:0007669"/>
    <property type="project" value="InterPro"/>
</dbReference>
<feature type="domain" description="Bacterial repeat" evidence="8">
    <location>
        <begin position="311"/>
        <end position="371"/>
    </location>
</feature>
<dbReference type="Pfam" id="PF13205">
    <property type="entry name" value="Big_5"/>
    <property type="match status" value="1"/>
</dbReference>
<dbReference type="Proteomes" id="UP000249239">
    <property type="component" value="Unassembled WGS sequence"/>
</dbReference>
<keyword evidence="10" id="KW-1185">Reference proteome</keyword>
<dbReference type="InterPro" id="IPR032812">
    <property type="entry name" value="SbsA_Ig"/>
</dbReference>
<evidence type="ECO:0000313" key="9">
    <source>
        <dbReference type="EMBL" id="PZX20154.1"/>
    </source>
</evidence>
<dbReference type="SUPFAM" id="SSF51126">
    <property type="entry name" value="Pectin lyase-like"/>
    <property type="match status" value="1"/>
</dbReference>
<organism evidence="9 10">
    <name type="scientific">Breznakibacter xylanolyticus</name>
    <dbReference type="NCBI Taxonomy" id="990"/>
    <lineage>
        <taxon>Bacteria</taxon>
        <taxon>Pseudomonadati</taxon>
        <taxon>Bacteroidota</taxon>
        <taxon>Bacteroidia</taxon>
        <taxon>Marinilabiliales</taxon>
        <taxon>Marinilabiliaceae</taxon>
        <taxon>Breznakibacter</taxon>
    </lineage>
</organism>
<dbReference type="Gene3D" id="2.160.20.10">
    <property type="entry name" value="Single-stranded right-handed beta-helix, Pectin lyase-like"/>
    <property type="match status" value="1"/>
</dbReference>
<dbReference type="Pfam" id="PF18998">
    <property type="entry name" value="Flg_new_2"/>
    <property type="match status" value="2"/>
</dbReference>
<dbReference type="InterPro" id="IPR000070">
    <property type="entry name" value="Pectinesterase_cat"/>
</dbReference>
<dbReference type="EMBL" id="QKZK01000003">
    <property type="protein sequence ID" value="PZX20154.1"/>
    <property type="molecule type" value="Genomic_DNA"/>
</dbReference>
<comment type="caution">
    <text evidence="9">The sequence shown here is derived from an EMBL/GenBank/DDBJ whole genome shotgun (WGS) entry which is preliminary data.</text>
</comment>
<evidence type="ECO:0000259" key="8">
    <source>
        <dbReference type="Pfam" id="PF18998"/>
    </source>
</evidence>
<comment type="similarity">
    <text evidence="1">Belongs to the pectinesterase family.</text>
</comment>
<reference evidence="9 10" key="1">
    <citation type="submission" date="2018-06" db="EMBL/GenBank/DDBJ databases">
        <title>Genomic Encyclopedia of Archaeal and Bacterial Type Strains, Phase II (KMG-II): from individual species to whole genera.</title>
        <authorList>
            <person name="Goeker M."/>
        </authorList>
    </citation>
    <scope>NUCLEOTIDE SEQUENCE [LARGE SCALE GENOMIC DNA]</scope>
    <source>
        <strain evidence="9 10">DSM 6779</strain>
    </source>
</reference>
<feature type="signal peptide" evidence="5">
    <location>
        <begin position="1"/>
        <end position="23"/>
    </location>
</feature>
<name>A0A2W7NU71_9BACT</name>
<accession>A0A2W7NU71</accession>
<dbReference type="InterPro" id="IPR011050">
    <property type="entry name" value="Pectin_lyase_fold/virulence"/>
</dbReference>
<keyword evidence="2 5" id="KW-0732">Signal</keyword>
<dbReference type="PANTHER" id="PTHR31321">
    <property type="entry name" value="ACYL-COA THIOESTER HYDROLASE YBHC-RELATED"/>
    <property type="match status" value="1"/>
</dbReference>
<dbReference type="InterPro" id="IPR044060">
    <property type="entry name" value="Bacterial_rp_domain"/>
</dbReference>
<keyword evidence="3" id="KW-0378">Hydrolase</keyword>
<evidence type="ECO:0000256" key="4">
    <source>
        <dbReference type="ARBA" id="ARBA00023085"/>
    </source>
</evidence>
<evidence type="ECO:0000313" key="10">
    <source>
        <dbReference type="Proteomes" id="UP000249239"/>
    </source>
</evidence>
<dbReference type="Pfam" id="PF01095">
    <property type="entry name" value="Pectinesterase"/>
    <property type="match status" value="1"/>
</dbReference>
<feature type="domain" description="Pectinesterase catalytic" evidence="6">
    <location>
        <begin position="667"/>
        <end position="957"/>
    </location>
</feature>
<keyword evidence="4" id="KW-0063">Aspartyl esterase</keyword>
<feature type="domain" description="Bacterial repeat" evidence="8">
    <location>
        <begin position="223"/>
        <end position="292"/>
    </location>
</feature>
<dbReference type="InterPro" id="IPR012334">
    <property type="entry name" value="Pectin_lyas_fold"/>
</dbReference>
<dbReference type="OrthoDB" id="6382410at2"/>
<dbReference type="PANTHER" id="PTHR31321:SF57">
    <property type="entry name" value="PECTINESTERASE 53-RELATED"/>
    <property type="match status" value="1"/>
</dbReference>
<dbReference type="GO" id="GO:0042545">
    <property type="term" value="P:cell wall modification"/>
    <property type="evidence" value="ECO:0007669"/>
    <property type="project" value="InterPro"/>
</dbReference>
<evidence type="ECO:0000256" key="5">
    <source>
        <dbReference type="SAM" id="SignalP"/>
    </source>
</evidence>
<evidence type="ECO:0000259" key="6">
    <source>
        <dbReference type="Pfam" id="PF01095"/>
    </source>
</evidence>
<proteinExistence type="inferred from homology"/>
<protein>
    <submittedName>
        <fullName evidence="9">Pectin methylesterase-like acyl-CoA thioesterase</fullName>
    </submittedName>
</protein>
<dbReference type="GO" id="GO:0009279">
    <property type="term" value="C:cell outer membrane"/>
    <property type="evidence" value="ECO:0007669"/>
    <property type="project" value="TreeGrafter"/>
</dbReference>